<dbReference type="GO" id="GO:0016757">
    <property type="term" value="F:glycosyltransferase activity"/>
    <property type="evidence" value="ECO:0007669"/>
    <property type="project" value="TreeGrafter"/>
</dbReference>
<dbReference type="Pfam" id="PF13692">
    <property type="entry name" value="Glyco_trans_1_4"/>
    <property type="match status" value="1"/>
</dbReference>
<name>A0A086ZN24_9BIFI</name>
<dbReference type="STRING" id="1437608.GCA_000771645_00768"/>
<dbReference type="SUPFAM" id="SSF53756">
    <property type="entry name" value="UDP-Glycosyltransferase/glycogen phosphorylase"/>
    <property type="match status" value="1"/>
</dbReference>
<dbReference type="eggNOG" id="COG0438">
    <property type="taxonomic scope" value="Bacteria"/>
</dbReference>
<reference evidence="1 2" key="1">
    <citation type="submission" date="2014-03" db="EMBL/GenBank/DDBJ databases">
        <title>Genomics of Bifidobacteria.</title>
        <authorList>
            <person name="Ventura M."/>
            <person name="Milani C."/>
            <person name="Lugli G.A."/>
        </authorList>
    </citation>
    <scope>NUCLEOTIDE SEQUENCE [LARGE SCALE GENOMIC DNA]</scope>
    <source>
        <strain evidence="1 2">DSM 23969</strain>
    </source>
</reference>
<accession>A0A086ZN24</accession>
<dbReference type="PANTHER" id="PTHR12526:SF600">
    <property type="entry name" value="GLYCOSYL TRANSFERASE GROUP 1"/>
    <property type="match status" value="1"/>
</dbReference>
<dbReference type="EMBL" id="JGYN01000030">
    <property type="protein sequence ID" value="KFI47924.1"/>
    <property type="molecule type" value="Genomic_DNA"/>
</dbReference>
<comment type="caution">
    <text evidence="1">The sequence shown here is derived from an EMBL/GenBank/DDBJ whole genome shotgun (WGS) entry which is preliminary data.</text>
</comment>
<dbReference type="PANTHER" id="PTHR12526">
    <property type="entry name" value="GLYCOSYLTRANSFERASE"/>
    <property type="match status" value="1"/>
</dbReference>
<keyword evidence="2" id="KW-1185">Reference proteome</keyword>
<gene>
    <name evidence="1" type="ORF">BBIA_0056</name>
</gene>
<dbReference type="Proteomes" id="UP000029108">
    <property type="component" value="Unassembled WGS sequence"/>
</dbReference>
<organism evidence="1 2">
    <name type="scientific">Bifidobacterium biavatii DSM 23969</name>
    <dbReference type="NCBI Taxonomy" id="1437608"/>
    <lineage>
        <taxon>Bacteria</taxon>
        <taxon>Bacillati</taxon>
        <taxon>Actinomycetota</taxon>
        <taxon>Actinomycetes</taxon>
        <taxon>Bifidobacteriales</taxon>
        <taxon>Bifidobacteriaceae</taxon>
        <taxon>Bifidobacterium</taxon>
    </lineage>
</organism>
<protein>
    <submittedName>
        <fullName evidence="1">Glycosyltransferase</fullName>
    </submittedName>
</protein>
<evidence type="ECO:0000313" key="1">
    <source>
        <dbReference type="EMBL" id="KFI47924.1"/>
    </source>
</evidence>
<proteinExistence type="predicted"/>
<keyword evidence="1" id="KW-0808">Transferase</keyword>
<evidence type="ECO:0000313" key="2">
    <source>
        <dbReference type="Proteomes" id="UP000029108"/>
    </source>
</evidence>
<sequence length="448" mass="48025">MTGRRRGSTVEKFVADSSVDKVAGVTLPHPATPGAPSAEGAKAAEPRVVAFGTFNVRKHPRVGILIDGLRKNGCVVEEINRPLMLSTAQRVEILKKPWKLFSFAWNLLGLWRGLRRDARAWMKRNGRPDAVLVGYMGHFDVLLAHHVFKGVPIILDHLIFAGDTAKDRGAQGLKVKLLRRLDRMAIDAATLTLLDTQEHQAMCQPGDETMVVPVGAPDEWYAAGAAQNGATSTIDGNTAIAESNQATSSAIAAGQTAEADPAAAQRKPRTNDVVFYGLYTPLQGVPVIAQAAKELASRGITSKFTLIGKGQDYVEVRRIADGLDNVEFREWVEPEELPALVASHAISLGIFSTTPKGLHVVPNKVYQSMAAGCAVITSDTAPQRRMLGDGVVYVKPGDATALADAIERLLADPAALRAAQAAAVTAAGSFTDDKITRPLAEWVRAHTR</sequence>
<dbReference type="AlphaFoldDB" id="A0A086ZN24"/>
<dbReference type="Gene3D" id="3.40.50.2000">
    <property type="entry name" value="Glycogen Phosphorylase B"/>
    <property type="match status" value="1"/>
</dbReference>